<accession>A0AAD7NSZ4</accession>
<organism evidence="1 2">
    <name type="scientific">Mycena maculata</name>
    <dbReference type="NCBI Taxonomy" id="230809"/>
    <lineage>
        <taxon>Eukaryota</taxon>
        <taxon>Fungi</taxon>
        <taxon>Dikarya</taxon>
        <taxon>Basidiomycota</taxon>
        <taxon>Agaricomycotina</taxon>
        <taxon>Agaricomycetes</taxon>
        <taxon>Agaricomycetidae</taxon>
        <taxon>Agaricales</taxon>
        <taxon>Marasmiineae</taxon>
        <taxon>Mycenaceae</taxon>
        <taxon>Mycena</taxon>
    </lineage>
</organism>
<keyword evidence="2" id="KW-1185">Reference proteome</keyword>
<dbReference type="AlphaFoldDB" id="A0AAD7NSZ4"/>
<gene>
    <name evidence="1" type="ORF">DFH07DRAFT_103464</name>
</gene>
<dbReference type="SUPFAM" id="SSF52047">
    <property type="entry name" value="RNI-like"/>
    <property type="match status" value="1"/>
</dbReference>
<dbReference type="Gene3D" id="3.80.10.10">
    <property type="entry name" value="Ribonuclease Inhibitor"/>
    <property type="match status" value="1"/>
</dbReference>
<evidence type="ECO:0000313" key="2">
    <source>
        <dbReference type="Proteomes" id="UP001215280"/>
    </source>
</evidence>
<dbReference type="Proteomes" id="UP001215280">
    <property type="component" value="Unassembled WGS sequence"/>
</dbReference>
<reference evidence="1" key="1">
    <citation type="submission" date="2023-03" db="EMBL/GenBank/DDBJ databases">
        <title>Massive genome expansion in bonnet fungi (Mycena s.s.) driven by repeated elements and novel gene families across ecological guilds.</title>
        <authorList>
            <consortium name="Lawrence Berkeley National Laboratory"/>
            <person name="Harder C.B."/>
            <person name="Miyauchi S."/>
            <person name="Viragh M."/>
            <person name="Kuo A."/>
            <person name="Thoen E."/>
            <person name="Andreopoulos B."/>
            <person name="Lu D."/>
            <person name="Skrede I."/>
            <person name="Drula E."/>
            <person name="Henrissat B."/>
            <person name="Morin E."/>
            <person name="Kohler A."/>
            <person name="Barry K."/>
            <person name="LaButti K."/>
            <person name="Morin E."/>
            <person name="Salamov A."/>
            <person name="Lipzen A."/>
            <person name="Mereny Z."/>
            <person name="Hegedus B."/>
            <person name="Baldrian P."/>
            <person name="Stursova M."/>
            <person name="Weitz H."/>
            <person name="Taylor A."/>
            <person name="Grigoriev I.V."/>
            <person name="Nagy L.G."/>
            <person name="Martin F."/>
            <person name="Kauserud H."/>
        </authorList>
    </citation>
    <scope>NUCLEOTIDE SEQUENCE</scope>
    <source>
        <strain evidence="1">CBHHK188m</strain>
    </source>
</reference>
<sequence>MMDQRSACPTGLDAQSGPVWTVNRRKLMSSPPELTDRVLDFLHSDVAALSACTLVCREWLPSARFHLFSQIALDSSDMESFLDDMDVVGSPRPSAFSKFAVTGLGNVKSLRIDGLDLSAAPISFPKSLPHLESLGLHVFQADSFSIVATWLSALPSLRSLVLSGDWDGNETEMLTSSTSLSPTLPYLTHVDLDCPLRVLLGWFLSLAMVPAIVSLVLRDIWEEEVSTISRFLVAMDASLESLTLVYPRKDSSSWRR</sequence>
<evidence type="ECO:0008006" key="3">
    <source>
        <dbReference type="Google" id="ProtNLM"/>
    </source>
</evidence>
<dbReference type="EMBL" id="JARJLG010000015">
    <property type="protein sequence ID" value="KAJ7774564.1"/>
    <property type="molecule type" value="Genomic_DNA"/>
</dbReference>
<comment type="caution">
    <text evidence="1">The sequence shown here is derived from an EMBL/GenBank/DDBJ whole genome shotgun (WGS) entry which is preliminary data.</text>
</comment>
<name>A0AAD7NSZ4_9AGAR</name>
<protein>
    <recommendedName>
        <fullName evidence="3">F-box domain-containing protein</fullName>
    </recommendedName>
</protein>
<evidence type="ECO:0000313" key="1">
    <source>
        <dbReference type="EMBL" id="KAJ7774564.1"/>
    </source>
</evidence>
<proteinExistence type="predicted"/>
<dbReference type="InterPro" id="IPR032675">
    <property type="entry name" value="LRR_dom_sf"/>
</dbReference>